<sequence>MNQDDRQPNSEALMDARRERGSQDWRMLPCLLAAWSASLAAQLLFDRWLSPSAAARSQSAAKSQEGASQPVGRYFLALGVTGIVCVVAVALVWVGWRGLQPSRPIRIRRTRGTLVDRLGSLVTLVLLMVVTAAVEGGAGLSSAMVAEGDGAVREALSGPTIITARVRSRSPTMASERLGQECRADVTIEGLDASGLVLGSRAPARLYANGAGCALRQGGVYQVHGELRLAGFGRSRLWLTLPKEEANRSKGSRSPPQAGGALRQLEAPDRLSAGMSAMQDAFLALTRGLDDQGRVLVPGLTLGVLGQESYLFGGGSGDHTVPAYASRLSMNFKRSGIMHLMAVSGSHFLLIASLVRWFLRRMRAPRWFQAVALAAACLSLARAMYPSDSVLRAQAMSLLSALAMGLGRKGQSVAALCWTAMLTLLVHPSMARSFGYALSCAAVLGIATVSGPLADACRDHLPSFLAQPLSVTLSAQAATLPIQVLMSPQLPVLSVLANLIVTPFVDVATLCGLLGLCLAMPCPPLAVVLVRLSSWGTWVMERTATGIGEAGLAVLPWPGGLIGSLAIALTEGALVLLALSAVLLRRRLGLSRDPVMGSNRLEPGPALGGASYRPTAWLRLRSWFHDSWQRLTALSFTKVTRAGPGSPACPPIKRN</sequence>
<dbReference type="NCBIfam" id="TIGR00360">
    <property type="entry name" value="ComEC_N-term"/>
    <property type="match status" value="1"/>
</dbReference>
<feature type="domain" description="ComEC/Rec2-related protein" evidence="7">
    <location>
        <begin position="329"/>
        <end position="569"/>
    </location>
</feature>
<keyword evidence="4 6" id="KW-1133">Transmembrane helix</keyword>
<dbReference type="RefSeq" id="WP_033503454.1">
    <property type="nucleotide sequence ID" value="NZ_CP011786.1"/>
</dbReference>
<evidence type="ECO:0000259" key="7">
    <source>
        <dbReference type="Pfam" id="PF03772"/>
    </source>
</evidence>
<feature type="transmembrane region" description="Helical" evidence="6">
    <location>
        <begin position="495"/>
        <end position="521"/>
    </location>
</feature>
<dbReference type="KEGG" id="bact:AB656_01915"/>
<feature type="transmembrane region" description="Helical" evidence="6">
    <location>
        <begin position="436"/>
        <end position="454"/>
    </location>
</feature>
<dbReference type="InterPro" id="IPR052159">
    <property type="entry name" value="Competence_DNA_uptake"/>
</dbReference>
<evidence type="ECO:0000256" key="2">
    <source>
        <dbReference type="ARBA" id="ARBA00022475"/>
    </source>
</evidence>
<feature type="transmembrane region" description="Helical" evidence="6">
    <location>
        <begin position="561"/>
        <end position="584"/>
    </location>
</feature>
<comment type="caution">
    <text evidence="8">The sequence shown here is derived from an EMBL/GenBank/DDBJ whole genome shotgun (WGS) entry which is preliminary data.</text>
</comment>
<keyword evidence="9" id="KW-1185">Reference proteome</keyword>
<feature type="transmembrane region" description="Helical" evidence="6">
    <location>
        <begin position="27"/>
        <end position="45"/>
    </location>
</feature>
<evidence type="ECO:0000313" key="8">
    <source>
        <dbReference type="EMBL" id="KFI39958.1"/>
    </source>
</evidence>
<dbReference type="EMBL" id="JGYK01000001">
    <property type="protein sequence ID" value="KFI39958.1"/>
    <property type="molecule type" value="Genomic_DNA"/>
</dbReference>
<evidence type="ECO:0000256" key="4">
    <source>
        <dbReference type="ARBA" id="ARBA00022989"/>
    </source>
</evidence>
<evidence type="ECO:0000313" key="9">
    <source>
        <dbReference type="Proteomes" id="UP000029015"/>
    </source>
</evidence>
<name>A0A086Z0A8_9BIFI</name>
<evidence type="ECO:0000256" key="1">
    <source>
        <dbReference type="ARBA" id="ARBA00004651"/>
    </source>
</evidence>
<dbReference type="AlphaFoldDB" id="A0A086Z0A8"/>
<dbReference type="STRING" id="1437605.AB656_01915"/>
<keyword evidence="3 6" id="KW-0812">Transmembrane</keyword>
<evidence type="ECO:0000256" key="5">
    <source>
        <dbReference type="ARBA" id="ARBA00023136"/>
    </source>
</evidence>
<dbReference type="InterPro" id="IPR004477">
    <property type="entry name" value="ComEC_N"/>
</dbReference>
<dbReference type="Proteomes" id="UP000029015">
    <property type="component" value="Unassembled WGS sequence"/>
</dbReference>
<reference evidence="8 9" key="1">
    <citation type="submission" date="2014-03" db="EMBL/GenBank/DDBJ databases">
        <title>Genomics of Bifidobacteria.</title>
        <authorList>
            <person name="Ventura M."/>
            <person name="Milani C."/>
            <person name="Lugli G.A."/>
        </authorList>
    </citation>
    <scope>NUCLEOTIDE SEQUENCE [LARGE SCALE GENOMIC DNA]</scope>
    <source>
        <strain evidence="8 9">DSM 22766</strain>
    </source>
</reference>
<accession>A0A086Z0A8</accession>
<keyword evidence="2" id="KW-1003">Cell membrane</keyword>
<keyword evidence="5 6" id="KW-0472">Membrane</keyword>
<evidence type="ECO:0000256" key="6">
    <source>
        <dbReference type="SAM" id="Phobius"/>
    </source>
</evidence>
<gene>
    <name evidence="8" type="ORF">BACT_0659</name>
</gene>
<dbReference type="OrthoDB" id="7177610at2"/>
<feature type="transmembrane region" description="Helical" evidence="6">
    <location>
        <begin position="336"/>
        <end position="355"/>
    </location>
</feature>
<comment type="subcellular location">
    <subcellularLocation>
        <location evidence="1">Cell membrane</location>
        <topology evidence="1">Multi-pass membrane protein</topology>
    </subcellularLocation>
</comment>
<feature type="transmembrane region" description="Helical" evidence="6">
    <location>
        <begin position="114"/>
        <end position="134"/>
    </location>
</feature>
<dbReference type="Pfam" id="PF03772">
    <property type="entry name" value="Competence"/>
    <property type="match status" value="1"/>
</dbReference>
<dbReference type="GO" id="GO:0005886">
    <property type="term" value="C:plasma membrane"/>
    <property type="evidence" value="ECO:0007669"/>
    <property type="project" value="UniProtKB-SubCell"/>
</dbReference>
<dbReference type="PATRIC" id="fig|1437605.7.peg.393"/>
<proteinExistence type="predicted"/>
<dbReference type="PANTHER" id="PTHR30619:SF7">
    <property type="entry name" value="BETA-LACTAMASE DOMAIN PROTEIN"/>
    <property type="match status" value="1"/>
</dbReference>
<feature type="transmembrane region" description="Helical" evidence="6">
    <location>
        <begin position="74"/>
        <end position="94"/>
    </location>
</feature>
<organism evidence="8 9">
    <name type="scientific">Bifidobacterium actinocoloniiforme DSM 22766</name>
    <dbReference type="NCBI Taxonomy" id="1437605"/>
    <lineage>
        <taxon>Bacteria</taxon>
        <taxon>Bacillati</taxon>
        <taxon>Actinomycetota</taxon>
        <taxon>Actinomycetes</taxon>
        <taxon>Bifidobacteriales</taxon>
        <taxon>Bifidobacteriaceae</taxon>
        <taxon>Bifidobacterium</taxon>
    </lineage>
</organism>
<dbReference type="PANTHER" id="PTHR30619">
    <property type="entry name" value="DNA INTERNALIZATION/COMPETENCE PROTEIN COMEC/REC2"/>
    <property type="match status" value="1"/>
</dbReference>
<evidence type="ECO:0000256" key="3">
    <source>
        <dbReference type="ARBA" id="ARBA00022692"/>
    </source>
</evidence>
<protein>
    <submittedName>
        <fullName evidence="8">ComEC/Rec2-like protein</fullName>
    </submittedName>
</protein>
<dbReference type="eggNOG" id="COG0658">
    <property type="taxonomic scope" value="Bacteria"/>
</dbReference>